<gene>
    <name evidence="9" type="ORF">BCR42DRAFT_429352</name>
</gene>
<evidence type="ECO:0000256" key="5">
    <source>
        <dbReference type="ARBA" id="ARBA00023242"/>
    </source>
</evidence>
<keyword evidence="3 7" id="KW-1133">Transmembrane helix</keyword>
<protein>
    <submittedName>
        <fullName evidence="9">Ima1 N-terminal domain-domain-containing protein</fullName>
    </submittedName>
</protein>
<evidence type="ECO:0000313" key="9">
    <source>
        <dbReference type="EMBL" id="ORZ04259.1"/>
    </source>
</evidence>
<comment type="subcellular location">
    <subcellularLocation>
        <location evidence="1">Nucleus inner membrane</location>
        <topology evidence="1">Multi-pass membrane protein</topology>
    </subcellularLocation>
</comment>
<dbReference type="GO" id="GO:0044732">
    <property type="term" value="C:mitotic spindle pole body"/>
    <property type="evidence" value="ECO:0007669"/>
    <property type="project" value="TreeGrafter"/>
</dbReference>
<comment type="caution">
    <text evidence="9">The sequence shown here is derived from an EMBL/GenBank/DDBJ whole genome shotgun (WGS) entry which is preliminary data.</text>
</comment>
<feature type="transmembrane region" description="Helical" evidence="7">
    <location>
        <begin position="300"/>
        <end position="320"/>
    </location>
</feature>
<evidence type="ECO:0000256" key="2">
    <source>
        <dbReference type="ARBA" id="ARBA00022692"/>
    </source>
</evidence>
<feature type="compositionally biased region" description="Low complexity" evidence="6">
    <location>
        <begin position="469"/>
        <end position="489"/>
    </location>
</feature>
<dbReference type="STRING" id="90262.A0A1X2HWZ2"/>
<sequence length="536" mass="62247">MSEYLTKQSPSWRNWVLSKLGWTDLPTPVTCWYCNQKMYLLPGSRHTERLWYCNLCENTNAIDEFGDIMDAPPLPETGIYSGYGSSLAQRRKDDQSMALAKPSSDRTLCHGCQRNQTLIYQIMSDYIRDESDPDYDYYVKTADEYQQSLHNKYPLCDVCQEKIQVIVAEQRGSFRRRRINEQRQRSLQSKTPTRLTSLQYQLHGSLWFTLHGSVLILCIFVIYYPPQPLETDMTIGFRISKWIAQAGDAISTVMSHRMDDDQHTVISLMSPSSSQPSYLRIVFDAMVTALWYIKSDFQNMILFIGDASYALFTLVAFTLLPSTYTAARETPLPEEHPYSWNVKNMGVICYLLFYTLSIYFMNWHTRASRTFLELSKPRHLKTYISVQRFLYCYRFAFLYSLAFMTTSRKTSLWSGFACSYIMLLLWSVLNVQLKKSRSSEWPERIVGKSEKAQQPHSEPAQSGRLPHLSPIMSSKSKLPPSSSPRSAKSQQQYRELKEQPRPAWYHPRNFIFKHHHLDSRDAEVDGLTAELGKISV</sequence>
<feature type="domain" description="Ima1 N-terminal" evidence="8">
    <location>
        <begin position="29"/>
        <end position="163"/>
    </location>
</feature>
<feature type="transmembrane region" description="Helical" evidence="7">
    <location>
        <begin position="410"/>
        <end position="429"/>
    </location>
</feature>
<accession>A0A1X2HWZ2</accession>
<evidence type="ECO:0000256" key="1">
    <source>
        <dbReference type="ARBA" id="ARBA00004473"/>
    </source>
</evidence>
<dbReference type="GO" id="GO:0034506">
    <property type="term" value="C:chromosome, centromeric core domain"/>
    <property type="evidence" value="ECO:0007669"/>
    <property type="project" value="TreeGrafter"/>
</dbReference>
<name>A0A1X2HWZ2_9FUNG</name>
<dbReference type="GO" id="GO:0071765">
    <property type="term" value="P:nuclear inner membrane organization"/>
    <property type="evidence" value="ECO:0007669"/>
    <property type="project" value="InterPro"/>
</dbReference>
<keyword evidence="5" id="KW-0539">Nucleus</keyword>
<evidence type="ECO:0000256" key="7">
    <source>
        <dbReference type="SAM" id="Phobius"/>
    </source>
</evidence>
<dbReference type="OrthoDB" id="5966927at2759"/>
<feature type="compositionally biased region" description="Basic and acidic residues" evidence="6">
    <location>
        <begin position="444"/>
        <end position="453"/>
    </location>
</feature>
<dbReference type="Proteomes" id="UP000193560">
    <property type="component" value="Unassembled WGS sequence"/>
</dbReference>
<evidence type="ECO:0000256" key="4">
    <source>
        <dbReference type="ARBA" id="ARBA00023136"/>
    </source>
</evidence>
<keyword evidence="2 7" id="KW-0812">Transmembrane</keyword>
<proteinExistence type="predicted"/>
<dbReference type="GO" id="GO:0005637">
    <property type="term" value="C:nuclear inner membrane"/>
    <property type="evidence" value="ECO:0007669"/>
    <property type="project" value="UniProtKB-SubCell"/>
</dbReference>
<dbReference type="Pfam" id="PF09779">
    <property type="entry name" value="Ima1_N"/>
    <property type="match status" value="1"/>
</dbReference>
<dbReference type="GO" id="GO:0034992">
    <property type="term" value="C:microtubule organizing center attachment site"/>
    <property type="evidence" value="ECO:0007669"/>
    <property type="project" value="TreeGrafter"/>
</dbReference>
<dbReference type="InterPro" id="IPR042321">
    <property type="entry name" value="Ima1"/>
</dbReference>
<dbReference type="EMBL" id="MCGE01000052">
    <property type="protein sequence ID" value="ORZ04259.1"/>
    <property type="molecule type" value="Genomic_DNA"/>
</dbReference>
<keyword evidence="10" id="KW-1185">Reference proteome</keyword>
<evidence type="ECO:0000256" key="3">
    <source>
        <dbReference type="ARBA" id="ARBA00022989"/>
    </source>
</evidence>
<feature type="transmembrane region" description="Helical" evidence="7">
    <location>
        <begin position="204"/>
        <end position="224"/>
    </location>
</feature>
<reference evidence="9 10" key="1">
    <citation type="submission" date="2016-07" db="EMBL/GenBank/DDBJ databases">
        <title>Pervasive Adenine N6-methylation of Active Genes in Fungi.</title>
        <authorList>
            <consortium name="DOE Joint Genome Institute"/>
            <person name="Mondo S.J."/>
            <person name="Dannebaum R.O."/>
            <person name="Kuo R.C."/>
            <person name="Labutti K."/>
            <person name="Haridas S."/>
            <person name="Kuo A."/>
            <person name="Salamov A."/>
            <person name="Ahrendt S.R."/>
            <person name="Lipzen A."/>
            <person name="Sullivan W."/>
            <person name="Andreopoulos W.B."/>
            <person name="Clum A."/>
            <person name="Lindquist E."/>
            <person name="Daum C."/>
            <person name="Ramamoorthy G.K."/>
            <person name="Gryganskyi A."/>
            <person name="Culley D."/>
            <person name="Magnuson J.K."/>
            <person name="James T.Y."/>
            <person name="O'Malley M.A."/>
            <person name="Stajich J.E."/>
            <person name="Spatafora J.W."/>
            <person name="Visel A."/>
            <person name="Grigoriev I.V."/>
        </authorList>
    </citation>
    <scope>NUCLEOTIDE SEQUENCE [LARGE SCALE GENOMIC DNA]</scope>
    <source>
        <strain evidence="9 10">NRRL 1336</strain>
    </source>
</reference>
<dbReference type="PANTHER" id="PTHR28538">
    <property type="entry name" value="INTEGRAL INNER NUCLEAR MEMBRANE PROTEIN IMA1"/>
    <property type="match status" value="1"/>
</dbReference>
<keyword evidence="4 7" id="KW-0472">Membrane</keyword>
<evidence type="ECO:0000259" key="8">
    <source>
        <dbReference type="Pfam" id="PF09779"/>
    </source>
</evidence>
<organism evidence="9 10">
    <name type="scientific">Absidia repens</name>
    <dbReference type="NCBI Taxonomy" id="90262"/>
    <lineage>
        <taxon>Eukaryota</taxon>
        <taxon>Fungi</taxon>
        <taxon>Fungi incertae sedis</taxon>
        <taxon>Mucoromycota</taxon>
        <taxon>Mucoromycotina</taxon>
        <taxon>Mucoromycetes</taxon>
        <taxon>Mucorales</taxon>
        <taxon>Cunninghamellaceae</taxon>
        <taxon>Absidia</taxon>
    </lineage>
</organism>
<feature type="region of interest" description="Disordered" evidence="6">
    <location>
        <begin position="444"/>
        <end position="501"/>
    </location>
</feature>
<evidence type="ECO:0000256" key="6">
    <source>
        <dbReference type="SAM" id="MobiDB-lite"/>
    </source>
</evidence>
<dbReference type="InterPro" id="IPR018617">
    <property type="entry name" value="Ima1_N"/>
</dbReference>
<feature type="transmembrane region" description="Helical" evidence="7">
    <location>
        <begin position="340"/>
        <end position="361"/>
    </location>
</feature>
<evidence type="ECO:0000313" key="10">
    <source>
        <dbReference type="Proteomes" id="UP000193560"/>
    </source>
</evidence>
<dbReference type="AlphaFoldDB" id="A0A1X2HWZ2"/>
<dbReference type="PANTHER" id="PTHR28538:SF1">
    <property type="entry name" value="INTEGRAL INNER NUCLEAR MEMBRANE PROTEIN IMA1"/>
    <property type="match status" value="1"/>
</dbReference>
<feature type="transmembrane region" description="Helical" evidence="7">
    <location>
        <begin position="382"/>
        <end position="404"/>
    </location>
</feature>